<comment type="caution">
    <text evidence="3">The sequence shown here is derived from an EMBL/GenBank/DDBJ whole genome shotgun (WGS) entry which is preliminary data.</text>
</comment>
<evidence type="ECO:0000256" key="1">
    <source>
        <dbReference type="SAM" id="MobiDB-lite"/>
    </source>
</evidence>
<protein>
    <submittedName>
        <fullName evidence="3">Uncharacterized protein</fullName>
    </submittedName>
</protein>
<feature type="signal peptide" evidence="2">
    <location>
        <begin position="1"/>
        <end position="25"/>
    </location>
</feature>
<name>A0A939NF79_PRORE</name>
<gene>
    <name evidence="3" type="ORF">J4727_00250</name>
</gene>
<evidence type="ECO:0000256" key="2">
    <source>
        <dbReference type="SAM" id="SignalP"/>
    </source>
</evidence>
<feature type="region of interest" description="Disordered" evidence="1">
    <location>
        <begin position="64"/>
        <end position="85"/>
    </location>
</feature>
<proteinExistence type="predicted"/>
<keyword evidence="2" id="KW-0732">Signal</keyword>
<dbReference type="EMBL" id="JAGETQ010000001">
    <property type="protein sequence ID" value="MBO1915651.1"/>
    <property type="molecule type" value="Genomic_DNA"/>
</dbReference>
<evidence type="ECO:0000313" key="4">
    <source>
        <dbReference type="Proteomes" id="UP000664477"/>
    </source>
</evidence>
<dbReference type="Proteomes" id="UP000664477">
    <property type="component" value="Unassembled WGS sequence"/>
</dbReference>
<dbReference type="AlphaFoldDB" id="A0A939NF79"/>
<organism evidence="3 4">
    <name type="scientific">Providencia rettgeri</name>
    <dbReference type="NCBI Taxonomy" id="587"/>
    <lineage>
        <taxon>Bacteria</taxon>
        <taxon>Pseudomonadati</taxon>
        <taxon>Pseudomonadota</taxon>
        <taxon>Gammaproteobacteria</taxon>
        <taxon>Enterobacterales</taxon>
        <taxon>Morganellaceae</taxon>
        <taxon>Providencia</taxon>
    </lineage>
</organism>
<reference evidence="3" key="1">
    <citation type="submission" date="2021-03" db="EMBL/GenBank/DDBJ databases">
        <title>Molecular epidemiology and mechanisms of colistin and carbapenem resistance in Enterobacteriaceae from clinical isolates, the environment and porcine samples in Pretoria, South Africa.</title>
        <authorList>
            <person name="Bogoshi D."/>
            <person name="Mbelle N.M."/>
            <person name="Naidoo V."/>
            <person name="Osei Sekyere J."/>
        </authorList>
    </citation>
    <scope>NUCLEOTIDE SEQUENCE</scope>
    <source>
        <strain evidence="3">C052</strain>
    </source>
</reference>
<feature type="chain" id="PRO_5037489620" evidence="2">
    <location>
        <begin position="26"/>
        <end position="85"/>
    </location>
</feature>
<accession>A0A939NF79</accession>
<sequence length="85" mass="9562">MRKHKYLSMAVIVAISISGTGYSLANQEPKKAYDDSEQVIGGSVQDLEKDEGWFFYNEKQVAKPKPIIPTKQKPDTPKPKPLNQN</sequence>
<evidence type="ECO:0000313" key="3">
    <source>
        <dbReference type="EMBL" id="MBO1915651.1"/>
    </source>
</evidence>